<reference evidence="2" key="2">
    <citation type="journal article" date="2021" name="PeerJ">
        <title>Extensive microbial diversity within the chicken gut microbiome revealed by metagenomics and culture.</title>
        <authorList>
            <person name="Gilroy R."/>
            <person name="Ravi A."/>
            <person name="Getino M."/>
            <person name="Pursley I."/>
            <person name="Horton D.L."/>
            <person name="Alikhan N.F."/>
            <person name="Baker D."/>
            <person name="Gharbi K."/>
            <person name="Hall N."/>
            <person name="Watson M."/>
            <person name="Adriaenssens E.M."/>
            <person name="Foster-Nyarko E."/>
            <person name="Jarju S."/>
            <person name="Secka A."/>
            <person name="Antonio M."/>
            <person name="Oren A."/>
            <person name="Chaudhuri R.R."/>
            <person name="La Ragione R."/>
            <person name="Hildebrand F."/>
            <person name="Pallen M.J."/>
        </authorList>
    </citation>
    <scope>NUCLEOTIDE SEQUENCE</scope>
    <source>
        <strain evidence="2">10037</strain>
    </source>
</reference>
<evidence type="ECO:0000313" key="3">
    <source>
        <dbReference type="Proteomes" id="UP000823597"/>
    </source>
</evidence>
<evidence type="ECO:0000313" key="2">
    <source>
        <dbReference type="EMBL" id="MBO8465463.1"/>
    </source>
</evidence>
<dbReference type="Gene3D" id="2.60.40.1080">
    <property type="match status" value="2"/>
</dbReference>
<evidence type="ECO:0000259" key="1">
    <source>
        <dbReference type="SMART" id="SM00635"/>
    </source>
</evidence>
<dbReference type="AlphaFoldDB" id="A0A9D9I5C7"/>
<protein>
    <submittedName>
        <fullName evidence="2">Ig-like domain-containing protein</fullName>
    </submittedName>
</protein>
<sequence length="356" mass="38490">MNVAVVDSAGMVTAMKTGEATVTAEFMGVTAECKINVVDIPVSEIRLSSDKLSLFAGETSTIEAVILPINATDQEISWTSSDASVASVSAAGEVTALATGETTITAECGGITEECSITVVMPDAKTGDYYYSDGTWSSELNGDKEVIGIVFWVGDPTFNDNALKSEHPDCTHGLVIALNETESAWQENWSSCGTSISDWITANTDYAAIATGTNMGDPLNTIIGYNNTCGIEAFHTDPSNSAWPVQAMQYIMDYREQCPAPETSSDWYLPSIKELSLLITGIYDNNIYNIGNNTSNRPLINEKLSSIPEAVLISESKMYHSSSENLWSYIYQINNTGMLMAYDKSYSCLVRAVLAF</sequence>
<name>A0A9D9I5C7_9BACT</name>
<dbReference type="SMART" id="SM00635">
    <property type="entry name" value="BID_2"/>
    <property type="match status" value="1"/>
</dbReference>
<feature type="domain" description="BIG2" evidence="1">
    <location>
        <begin position="41"/>
        <end position="118"/>
    </location>
</feature>
<dbReference type="InterPro" id="IPR003343">
    <property type="entry name" value="Big_2"/>
</dbReference>
<proteinExistence type="predicted"/>
<dbReference type="Proteomes" id="UP000823597">
    <property type="component" value="Unassembled WGS sequence"/>
</dbReference>
<comment type="caution">
    <text evidence="2">The sequence shown here is derived from an EMBL/GenBank/DDBJ whole genome shotgun (WGS) entry which is preliminary data.</text>
</comment>
<dbReference type="SUPFAM" id="SSF49373">
    <property type="entry name" value="Invasin/intimin cell-adhesion fragments"/>
    <property type="match status" value="2"/>
</dbReference>
<dbReference type="EMBL" id="JADIME010000061">
    <property type="protein sequence ID" value="MBO8465463.1"/>
    <property type="molecule type" value="Genomic_DNA"/>
</dbReference>
<organism evidence="2 3">
    <name type="scientific">Candidatus Merdivivens pullistercoris</name>
    <dbReference type="NCBI Taxonomy" id="2840873"/>
    <lineage>
        <taxon>Bacteria</taxon>
        <taxon>Pseudomonadati</taxon>
        <taxon>Bacteroidota</taxon>
        <taxon>Bacteroidia</taxon>
        <taxon>Bacteroidales</taxon>
        <taxon>Muribaculaceae</taxon>
        <taxon>Muribaculaceae incertae sedis</taxon>
        <taxon>Candidatus Merdivivens</taxon>
    </lineage>
</organism>
<reference evidence="2" key="1">
    <citation type="submission" date="2020-10" db="EMBL/GenBank/DDBJ databases">
        <authorList>
            <person name="Gilroy R."/>
        </authorList>
    </citation>
    <scope>NUCLEOTIDE SEQUENCE</scope>
    <source>
        <strain evidence="2">10037</strain>
    </source>
</reference>
<accession>A0A9D9I5C7</accession>
<gene>
    <name evidence="2" type="ORF">IAB93_05645</name>
</gene>
<dbReference type="Pfam" id="PF02368">
    <property type="entry name" value="Big_2"/>
    <property type="match status" value="1"/>
</dbReference>
<dbReference type="InterPro" id="IPR008964">
    <property type="entry name" value="Invasin/intimin_cell_adhesion"/>
</dbReference>